<evidence type="ECO:0000313" key="3">
    <source>
        <dbReference type="EMBL" id="EAN95488.1"/>
    </source>
</evidence>
<keyword evidence="2" id="KW-0472">Membrane</keyword>
<gene>
    <name evidence="3" type="ORF">Tc00.1047053508543.40</name>
</gene>
<sequence>MFCISCVIIIPVYRCRFFFFNLLLQSFIGGEGKLLGNNQAEGNGVCLAMQRGGWEAVSQDDHAGNDTSGAAGSDDRTNVTRSGQLAADTNANLLRALRMSEATNETGYATLQQLGRQKETIGRTLASVDGTREDLSGARRAIRDIRIGVYKEWAVKALVLLLLLVMDIILFYMKFVRK</sequence>
<accession>Q4DSJ6</accession>
<proteinExistence type="predicted"/>
<evidence type="ECO:0000313" key="4">
    <source>
        <dbReference type="Proteomes" id="UP000002296"/>
    </source>
</evidence>
<organism evidence="3 4">
    <name type="scientific">Trypanosoma cruzi (strain CL Brener)</name>
    <dbReference type="NCBI Taxonomy" id="353153"/>
    <lineage>
        <taxon>Eukaryota</taxon>
        <taxon>Discoba</taxon>
        <taxon>Euglenozoa</taxon>
        <taxon>Kinetoplastea</taxon>
        <taxon>Metakinetoplastina</taxon>
        <taxon>Trypanosomatida</taxon>
        <taxon>Trypanosomatidae</taxon>
        <taxon>Trypanosoma</taxon>
        <taxon>Schizotrypanum</taxon>
    </lineage>
</organism>
<evidence type="ECO:0000256" key="1">
    <source>
        <dbReference type="SAM" id="MobiDB-lite"/>
    </source>
</evidence>
<protein>
    <submittedName>
        <fullName evidence="3">Uncharacterized protein</fullName>
    </submittedName>
</protein>
<dbReference type="SUPFAM" id="SSF58038">
    <property type="entry name" value="SNARE fusion complex"/>
    <property type="match status" value="1"/>
</dbReference>
<dbReference type="OMA" id="NIRMGVY"/>
<dbReference type="GeneID" id="3549358"/>
<feature type="region of interest" description="Disordered" evidence="1">
    <location>
        <begin position="58"/>
        <end position="79"/>
    </location>
</feature>
<dbReference type="PaxDb" id="353153-Q4DSJ6"/>
<name>Q4DSJ6_TRYCC</name>
<keyword evidence="2" id="KW-1133">Transmembrane helix</keyword>
<dbReference type="eggNOG" id="ENOG502SB09">
    <property type="taxonomic scope" value="Eukaryota"/>
</dbReference>
<dbReference type="InParanoid" id="Q4DSJ6"/>
<dbReference type="Proteomes" id="UP000002296">
    <property type="component" value="Unassembled WGS sequence"/>
</dbReference>
<dbReference type="Gene3D" id="1.20.5.110">
    <property type="match status" value="1"/>
</dbReference>
<keyword evidence="4" id="KW-1185">Reference proteome</keyword>
<dbReference type="SMR" id="Q4DSJ6"/>
<dbReference type="EMBL" id="AAHK01000209">
    <property type="protein sequence ID" value="EAN95488.1"/>
    <property type="molecule type" value="Genomic_DNA"/>
</dbReference>
<dbReference type="RefSeq" id="XP_817339.1">
    <property type="nucleotide sequence ID" value="XM_812246.1"/>
</dbReference>
<evidence type="ECO:0000256" key="2">
    <source>
        <dbReference type="SAM" id="Phobius"/>
    </source>
</evidence>
<dbReference type="AlphaFoldDB" id="Q4DSJ6"/>
<dbReference type="KEGG" id="tcr:508543.40"/>
<feature type="transmembrane region" description="Helical" evidence="2">
    <location>
        <begin position="153"/>
        <end position="173"/>
    </location>
</feature>
<comment type="caution">
    <text evidence="3">The sequence shown here is derived from an EMBL/GenBank/DDBJ whole genome shotgun (WGS) entry which is preliminary data.</text>
</comment>
<reference evidence="3 4" key="1">
    <citation type="journal article" date="2005" name="Science">
        <title>The genome sequence of Trypanosoma cruzi, etiologic agent of Chagas disease.</title>
        <authorList>
            <person name="El-Sayed N.M."/>
            <person name="Myler P.J."/>
            <person name="Bartholomeu D.C."/>
            <person name="Nilsson D."/>
            <person name="Aggarwal G."/>
            <person name="Tran A.N."/>
            <person name="Ghedin E."/>
            <person name="Worthey E.A."/>
            <person name="Delcher A.L."/>
            <person name="Blandin G."/>
            <person name="Westenberger S.J."/>
            <person name="Caler E."/>
            <person name="Cerqueira G.C."/>
            <person name="Branche C."/>
            <person name="Haas B."/>
            <person name="Anupama A."/>
            <person name="Arner E."/>
            <person name="Aslund L."/>
            <person name="Attipoe P."/>
            <person name="Bontempi E."/>
            <person name="Bringaud F."/>
            <person name="Burton P."/>
            <person name="Cadag E."/>
            <person name="Campbell D.A."/>
            <person name="Carrington M."/>
            <person name="Crabtree J."/>
            <person name="Darban H."/>
            <person name="da Silveira J.F."/>
            <person name="de Jong P."/>
            <person name="Edwards K."/>
            <person name="Englund P.T."/>
            <person name="Fazelina G."/>
            <person name="Feldblyum T."/>
            <person name="Ferella M."/>
            <person name="Frasch A.C."/>
            <person name="Gull K."/>
            <person name="Horn D."/>
            <person name="Hou L."/>
            <person name="Huang Y."/>
            <person name="Kindlund E."/>
            <person name="Klingbeil M."/>
            <person name="Kluge S."/>
            <person name="Koo H."/>
            <person name="Lacerda D."/>
            <person name="Levin M.J."/>
            <person name="Lorenzi H."/>
            <person name="Louie T."/>
            <person name="Machado C.R."/>
            <person name="McCulloch R."/>
            <person name="McKenna A."/>
            <person name="Mizuno Y."/>
            <person name="Mottram J.C."/>
            <person name="Nelson S."/>
            <person name="Ochaya S."/>
            <person name="Osoegawa K."/>
            <person name="Pai G."/>
            <person name="Parsons M."/>
            <person name="Pentony M."/>
            <person name="Pettersson U."/>
            <person name="Pop M."/>
            <person name="Ramirez J.L."/>
            <person name="Rinta J."/>
            <person name="Robertson L."/>
            <person name="Salzberg S.L."/>
            <person name="Sanchez D.O."/>
            <person name="Seyler A."/>
            <person name="Sharma R."/>
            <person name="Shetty J."/>
            <person name="Simpson A.J."/>
            <person name="Sisk E."/>
            <person name="Tammi M.T."/>
            <person name="Tarleton R."/>
            <person name="Teixeira S."/>
            <person name="Van Aken S."/>
            <person name="Vogt C."/>
            <person name="Ward P.N."/>
            <person name="Wickstead B."/>
            <person name="Wortman J."/>
            <person name="White O."/>
            <person name="Fraser C.M."/>
            <person name="Stuart K.D."/>
            <person name="Andersson B."/>
        </authorList>
    </citation>
    <scope>NUCLEOTIDE SEQUENCE [LARGE SCALE GENOMIC DNA]</scope>
    <source>
        <strain evidence="3 4">CL Brener</strain>
    </source>
</reference>
<keyword evidence="2" id="KW-0812">Transmembrane</keyword>